<name>A0A1Z4EGF2_9MYCO</name>
<dbReference type="Pfam" id="PF12484">
    <property type="entry name" value="PPE-SVP"/>
    <property type="match status" value="1"/>
</dbReference>
<comment type="similarity">
    <text evidence="1">Belongs to the mycobacterial PPE family.</text>
</comment>
<dbReference type="GO" id="GO:0052572">
    <property type="term" value="P:response to host immune response"/>
    <property type="evidence" value="ECO:0007669"/>
    <property type="project" value="TreeGrafter"/>
</dbReference>
<evidence type="ECO:0000259" key="2">
    <source>
        <dbReference type="Pfam" id="PF00823"/>
    </source>
</evidence>
<dbReference type="PANTHER" id="PTHR46766:SF1">
    <property type="entry name" value="GLUTAMINE-RICH PROTEIN 2"/>
    <property type="match status" value="1"/>
</dbReference>
<evidence type="ECO:0000256" key="1">
    <source>
        <dbReference type="ARBA" id="ARBA00010652"/>
    </source>
</evidence>
<evidence type="ECO:0000259" key="3">
    <source>
        <dbReference type="Pfam" id="PF12484"/>
    </source>
</evidence>
<sequence length="392" mass="39928">MAALMSFGMLPPEVNSARMYTGAGSGPLLTAAASWQALGAELHSAAMSYSWLISELRSTGWRGSASAKMAAAVAPYITWLNVAAAQAESTAAQATAAAGAYHCAFVATVPPKLVAANRAQLIALITTNIFGQNTPAIAANEAQYAQMWAQDTTAMYSYAASAAAATQLTPFTLPPDTVDPAGLAAQSAAVMQADVTVGEQITSHQLTSAIPDTLQELARGIFPESFDDLWEQWGPNAQFWNTAVPAAVATPSSLITTFFGLASGEEAATDAAVASGTAAELGVPELGADLAAPVESATMFSAVNGGPTTAGLSKAVTVGALSVPPSWAGENQIRTPTALPLGATPMINAGAPQGTPGMPGMPMGPPTNRDYGRTIPQYGFRLTVLTRPPAGG</sequence>
<evidence type="ECO:0000313" key="5">
    <source>
        <dbReference type="Proteomes" id="UP000217736"/>
    </source>
</evidence>
<keyword evidence="5" id="KW-1185">Reference proteome</keyword>
<dbReference type="InterPro" id="IPR038332">
    <property type="entry name" value="PPE_sf"/>
</dbReference>
<proteinExistence type="inferred from homology"/>
<dbReference type="AlphaFoldDB" id="A0A1Z4EGF2"/>
<accession>A0A1Z4EGF2</accession>
<dbReference type="KEGG" id="mshg:MSG_01905"/>
<feature type="domain" description="PPE family C-terminal" evidence="3">
    <location>
        <begin position="309"/>
        <end position="388"/>
    </location>
</feature>
<dbReference type="PANTHER" id="PTHR46766">
    <property type="entry name" value="GLUTAMINE-RICH PROTEIN 2"/>
    <property type="match status" value="1"/>
</dbReference>
<protein>
    <submittedName>
        <fullName evidence="4">PPE family protein</fullName>
    </submittedName>
</protein>
<dbReference type="RefSeq" id="WP_105886861.1">
    <property type="nucleotide sequence ID" value="NZ_MWON01000003.1"/>
</dbReference>
<dbReference type="InterPro" id="IPR000030">
    <property type="entry name" value="PPE_dom"/>
</dbReference>
<dbReference type="OrthoDB" id="4705985at2"/>
<dbReference type="FunFam" id="1.20.1260.20:FF:000001">
    <property type="entry name" value="PPE family protein PPE41"/>
    <property type="match status" value="1"/>
</dbReference>
<dbReference type="InterPro" id="IPR022171">
    <property type="entry name" value="PPE_C"/>
</dbReference>
<dbReference type="SUPFAM" id="SSF140459">
    <property type="entry name" value="PE/PPE dimer-like"/>
    <property type="match status" value="1"/>
</dbReference>
<dbReference type="EMBL" id="AP018164">
    <property type="protein sequence ID" value="BAX92054.1"/>
    <property type="molecule type" value="Genomic_DNA"/>
</dbReference>
<feature type="domain" description="PPE" evidence="2">
    <location>
        <begin position="7"/>
        <end position="169"/>
    </location>
</feature>
<organism evidence="4 5">
    <name type="scientific">Mycobacterium shigaense</name>
    <dbReference type="NCBI Taxonomy" id="722731"/>
    <lineage>
        <taxon>Bacteria</taxon>
        <taxon>Bacillati</taxon>
        <taxon>Actinomycetota</taxon>
        <taxon>Actinomycetes</taxon>
        <taxon>Mycobacteriales</taxon>
        <taxon>Mycobacteriaceae</taxon>
        <taxon>Mycobacterium</taxon>
        <taxon>Mycobacterium simiae complex</taxon>
    </lineage>
</organism>
<gene>
    <name evidence="4" type="primary">PPE31_1</name>
    <name evidence="4" type="ORF">MSG_01905</name>
</gene>
<evidence type="ECO:0000313" key="4">
    <source>
        <dbReference type="EMBL" id="BAX92054.1"/>
    </source>
</evidence>
<dbReference type="Gene3D" id="1.20.1260.20">
    <property type="entry name" value="PPE superfamily"/>
    <property type="match status" value="1"/>
</dbReference>
<dbReference type="Proteomes" id="UP000217736">
    <property type="component" value="Chromosome"/>
</dbReference>
<reference evidence="5" key="1">
    <citation type="submission" date="2017-06" db="EMBL/GenBank/DDBJ databases">
        <title>Complete Genome Sequence of Mycobacterium shigaense.</title>
        <authorList>
            <person name="Fukano H."/>
            <person name="Yoshida M."/>
            <person name="Kazumi Y."/>
            <person name="Ogura Y."/>
            <person name="Mitarai S."/>
            <person name="Hayashi T."/>
            <person name="Hoshino Y."/>
        </authorList>
    </citation>
    <scope>NUCLEOTIDE SEQUENCE [LARGE SCALE GENOMIC DNA]</scope>
    <source>
        <strain evidence="5">UN-152</strain>
    </source>
</reference>
<dbReference type="Pfam" id="PF00823">
    <property type="entry name" value="PPE"/>
    <property type="match status" value="1"/>
</dbReference>